<sequence>MSCLKEGRLLPRCSTATSSRLKKLSGDGLARYSDGQLTSAQFNQPRNFAVHLKGNIYVADKRNHAILKITTSGVNTIAGVTP</sequence>
<dbReference type="PANTHER" id="PTHR13833:SF71">
    <property type="entry name" value="NHL DOMAIN-CONTAINING PROTEIN"/>
    <property type="match status" value="1"/>
</dbReference>
<comment type="caution">
    <text evidence="2">The sequence shown here is derived from an EMBL/GenBank/DDBJ whole genome shotgun (WGS) entry which is preliminary data.</text>
</comment>
<gene>
    <name evidence="2" type="ORF">SAY87_001697</name>
</gene>
<reference evidence="2 3" key="1">
    <citation type="journal article" date="2023" name="Hortic Res">
        <title>Pangenome of water caltrop reveals structural variations and asymmetric subgenome divergence after allopolyploidization.</title>
        <authorList>
            <person name="Zhang X."/>
            <person name="Chen Y."/>
            <person name="Wang L."/>
            <person name="Yuan Y."/>
            <person name="Fang M."/>
            <person name="Shi L."/>
            <person name="Lu R."/>
            <person name="Comes H.P."/>
            <person name="Ma Y."/>
            <person name="Chen Y."/>
            <person name="Huang G."/>
            <person name="Zhou Y."/>
            <person name="Zheng Z."/>
            <person name="Qiu Y."/>
        </authorList>
    </citation>
    <scope>NUCLEOTIDE SEQUENCE [LARGE SCALE GENOMIC DNA]</scope>
    <source>
        <tissue evidence="2">Roots</tissue>
    </source>
</reference>
<evidence type="ECO:0000313" key="2">
    <source>
        <dbReference type="EMBL" id="KAK4753593.1"/>
    </source>
</evidence>
<accession>A0AAN7JYH2</accession>
<organism evidence="2 3">
    <name type="scientific">Trapa incisa</name>
    <dbReference type="NCBI Taxonomy" id="236973"/>
    <lineage>
        <taxon>Eukaryota</taxon>
        <taxon>Viridiplantae</taxon>
        <taxon>Streptophyta</taxon>
        <taxon>Embryophyta</taxon>
        <taxon>Tracheophyta</taxon>
        <taxon>Spermatophyta</taxon>
        <taxon>Magnoliopsida</taxon>
        <taxon>eudicotyledons</taxon>
        <taxon>Gunneridae</taxon>
        <taxon>Pentapetalae</taxon>
        <taxon>rosids</taxon>
        <taxon>malvids</taxon>
        <taxon>Myrtales</taxon>
        <taxon>Lythraceae</taxon>
        <taxon>Trapa</taxon>
    </lineage>
</organism>
<dbReference type="SUPFAM" id="SSF101898">
    <property type="entry name" value="NHL repeat"/>
    <property type="match status" value="1"/>
</dbReference>
<dbReference type="Proteomes" id="UP001345219">
    <property type="component" value="Chromosome 2"/>
</dbReference>
<dbReference type="EMBL" id="JAXIOK010000015">
    <property type="protein sequence ID" value="KAK4753593.1"/>
    <property type="molecule type" value="Genomic_DNA"/>
</dbReference>
<proteinExistence type="predicted"/>
<dbReference type="Gene3D" id="2.120.10.30">
    <property type="entry name" value="TolB, C-terminal domain"/>
    <property type="match status" value="1"/>
</dbReference>
<dbReference type="InterPro" id="IPR001258">
    <property type="entry name" value="NHL_repeat"/>
</dbReference>
<dbReference type="Pfam" id="PF01436">
    <property type="entry name" value="NHL"/>
    <property type="match status" value="1"/>
</dbReference>
<keyword evidence="1" id="KW-0677">Repeat</keyword>
<evidence type="ECO:0000256" key="1">
    <source>
        <dbReference type="ARBA" id="ARBA00022737"/>
    </source>
</evidence>
<name>A0AAN7JYH2_9MYRT</name>
<evidence type="ECO:0000313" key="3">
    <source>
        <dbReference type="Proteomes" id="UP001345219"/>
    </source>
</evidence>
<dbReference type="AlphaFoldDB" id="A0AAN7JYH2"/>
<dbReference type="InterPro" id="IPR011042">
    <property type="entry name" value="6-blade_b-propeller_TolB-like"/>
</dbReference>
<dbReference type="PANTHER" id="PTHR13833">
    <property type="match status" value="1"/>
</dbReference>
<protein>
    <submittedName>
        <fullName evidence="2">Uncharacterized protein</fullName>
    </submittedName>
</protein>
<keyword evidence="3" id="KW-1185">Reference proteome</keyword>